<keyword evidence="1 4" id="KW-0238">DNA-binding</keyword>
<evidence type="ECO:0000313" key="4">
    <source>
        <dbReference type="EMBL" id="SDJ19225.1"/>
    </source>
</evidence>
<dbReference type="SMART" id="SM00347">
    <property type="entry name" value="HTH_MARR"/>
    <property type="match status" value="1"/>
</dbReference>
<dbReference type="RefSeq" id="WP_043064470.1">
    <property type="nucleotide sequence ID" value="NZ_BJOA01000145.1"/>
</dbReference>
<dbReference type="PANTHER" id="PTHR33164:SF89">
    <property type="entry name" value="MARR FAMILY REGULATORY PROTEIN"/>
    <property type="match status" value="1"/>
</dbReference>
<dbReference type="InterPro" id="IPR036388">
    <property type="entry name" value="WH-like_DNA-bd_sf"/>
</dbReference>
<name>A0A0D1WI87_ANEMI</name>
<proteinExistence type="predicted"/>
<reference evidence="4 6" key="2">
    <citation type="submission" date="2016-10" db="EMBL/GenBank/DDBJ databases">
        <authorList>
            <person name="de Groot N.N."/>
        </authorList>
    </citation>
    <scope>NUCLEOTIDE SEQUENCE [LARGE SCALE GENOMIC DNA]</scope>
    <source>
        <strain evidence="4 6">DSM 2895</strain>
    </source>
</reference>
<keyword evidence="5" id="KW-1185">Reference proteome</keyword>
<dbReference type="OrthoDB" id="3237509at2"/>
<dbReference type="EMBL" id="LGUG01000004">
    <property type="protein sequence ID" value="KON95994.1"/>
    <property type="molecule type" value="Genomic_DNA"/>
</dbReference>
<dbReference type="GeneID" id="42305777"/>
<dbReference type="GO" id="GO:0003677">
    <property type="term" value="F:DNA binding"/>
    <property type="evidence" value="ECO:0007669"/>
    <property type="project" value="UniProtKB-KW"/>
</dbReference>
<organism evidence="3 5">
    <name type="scientific">Aneurinibacillus migulanus</name>
    <name type="common">Bacillus migulanus</name>
    <dbReference type="NCBI Taxonomy" id="47500"/>
    <lineage>
        <taxon>Bacteria</taxon>
        <taxon>Bacillati</taxon>
        <taxon>Bacillota</taxon>
        <taxon>Bacilli</taxon>
        <taxon>Bacillales</taxon>
        <taxon>Paenibacillaceae</taxon>
        <taxon>Aneurinibacillus group</taxon>
        <taxon>Aneurinibacillus</taxon>
    </lineage>
</organism>
<dbReference type="Proteomes" id="UP000037269">
    <property type="component" value="Unassembled WGS sequence"/>
</dbReference>
<dbReference type="AlphaFoldDB" id="A0A0D1WI87"/>
<dbReference type="PROSITE" id="PS50995">
    <property type="entry name" value="HTH_MARR_2"/>
    <property type="match status" value="1"/>
</dbReference>
<dbReference type="PANTHER" id="PTHR33164">
    <property type="entry name" value="TRANSCRIPTIONAL REGULATOR, MARR FAMILY"/>
    <property type="match status" value="1"/>
</dbReference>
<evidence type="ECO:0000256" key="1">
    <source>
        <dbReference type="ARBA" id="ARBA00023125"/>
    </source>
</evidence>
<dbReference type="PRINTS" id="PR00598">
    <property type="entry name" value="HTHMARR"/>
</dbReference>
<accession>A0A0D1WI87</accession>
<reference evidence="3 5" key="1">
    <citation type="submission" date="2015-07" db="EMBL/GenBank/DDBJ databases">
        <title>Fjat-14205 dsm 2895.</title>
        <authorList>
            <person name="Liu B."/>
            <person name="Wang J."/>
            <person name="Zhu Y."/>
            <person name="Liu G."/>
            <person name="Chen Q."/>
            <person name="Chen Z."/>
            <person name="Lan J."/>
            <person name="Che J."/>
            <person name="Ge C."/>
            <person name="Shi H."/>
            <person name="Pan Z."/>
            <person name="Liu X."/>
        </authorList>
    </citation>
    <scope>NUCLEOTIDE SEQUENCE [LARGE SCALE GENOMIC DNA]</scope>
    <source>
        <strain evidence="3 5">DSM 2895</strain>
    </source>
</reference>
<evidence type="ECO:0000313" key="6">
    <source>
        <dbReference type="Proteomes" id="UP000182836"/>
    </source>
</evidence>
<dbReference type="EMBL" id="FNED01000013">
    <property type="protein sequence ID" value="SDJ19225.1"/>
    <property type="molecule type" value="Genomic_DNA"/>
</dbReference>
<dbReference type="Proteomes" id="UP000182836">
    <property type="component" value="Unassembled WGS sequence"/>
</dbReference>
<dbReference type="InterPro" id="IPR036390">
    <property type="entry name" value="WH_DNA-bd_sf"/>
</dbReference>
<evidence type="ECO:0000313" key="5">
    <source>
        <dbReference type="Proteomes" id="UP000037269"/>
    </source>
</evidence>
<evidence type="ECO:0000313" key="3">
    <source>
        <dbReference type="EMBL" id="KON95994.1"/>
    </source>
</evidence>
<protein>
    <submittedName>
        <fullName evidence="4">DNA-binding transcriptional regulator, MarR family</fullName>
    </submittedName>
    <submittedName>
        <fullName evidence="3">MarR family transcriptional regulator</fullName>
    </submittedName>
</protein>
<dbReference type="GO" id="GO:0003700">
    <property type="term" value="F:DNA-binding transcription factor activity"/>
    <property type="evidence" value="ECO:0007669"/>
    <property type="project" value="InterPro"/>
</dbReference>
<dbReference type="PATRIC" id="fig|47500.8.peg.2607"/>
<dbReference type="SUPFAM" id="SSF46785">
    <property type="entry name" value="Winged helix' DNA-binding domain"/>
    <property type="match status" value="1"/>
</dbReference>
<gene>
    <name evidence="3" type="ORF">AF333_11345</name>
    <name evidence="4" type="ORF">SAMN04487909_11395</name>
</gene>
<dbReference type="InterPro" id="IPR000835">
    <property type="entry name" value="HTH_MarR-typ"/>
</dbReference>
<dbReference type="Gene3D" id="1.10.10.10">
    <property type="entry name" value="Winged helix-like DNA-binding domain superfamily/Winged helix DNA-binding domain"/>
    <property type="match status" value="1"/>
</dbReference>
<dbReference type="Pfam" id="PF01047">
    <property type="entry name" value="MarR"/>
    <property type="match status" value="1"/>
</dbReference>
<dbReference type="GO" id="GO:0006950">
    <property type="term" value="P:response to stress"/>
    <property type="evidence" value="ECO:0007669"/>
    <property type="project" value="TreeGrafter"/>
</dbReference>
<feature type="domain" description="HTH marR-type" evidence="2">
    <location>
        <begin position="28"/>
        <end position="161"/>
    </location>
</feature>
<sequence>MYSFEEKLLPEELAILNRLTNHSLNFEAMAVVTNLYRAAQRLRTKMERDVLSKYNISWTAFTLLYNLWIWGSMEPRKLAKSMGVTVAAVSSMTNTLERKQWCKREANLRDRRLVLVTLTDEGKKVIEELYPEFNQGEADVVADLDREEQKILTQLLRRVNKKIED</sequence>
<evidence type="ECO:0000259" key="2">
    <source>
        <dbReference type="PROSITE" id="PS50995"/>
    </source>
</evidence>
<dbReference type="InterPro" id="IPR039422">
    <property type="entry name" value="MarR/SlyA-like"/>
</dbReference>